<sequence>MTTTTTEAGAAVPDARAGVTGRISEAERDRLDAVIHRALDELELSYEHPALGTFLVTLEGEHKLRTMTWLVVQDHTLLVEAFFMRKPAENAAGTYAFLLSRNAKTYGVHFSIDRIGDIFLTGQVPLTAVNADEIDRLLGCAGTYADENFDPAIALGFAQAVAREKAWRAKVAAEARAARAQE</sequence>
<dbReference type="Proteomes" id="UP000002484">
    <property type="component" value="Chromosome"/>
</dbReference>
<protein>
    <recommendedName>
        <fullName evidence="3">YbjN domain-containing protein</fullName>
    </recommendedName>
</protein>
<dbReference type="STRING" id="298654.FraEuI1c_6342"/>
<dbReference type="HOGENOM" id="CLU_111492_0_0_11"/>
<dbReference type="AlphaFoldDB" id="E3J5U5"/>
<evidence type="ECO:0008006" key="3">
    <source>
        <dbReference type="Google" id="ProtNLM"/>
    </source>
</evidence>
<dbReference type="InterPro" id="IPR019660">
    <property type="entry name" value="Put_sensory_transdc_reg_YbjN"/>
</dbReference>
<gene>
    <name evidence="1" type="ordered locus">FraEuI1c_6342</name>
</gene>
<evidence type="ECO:0000313" key="1">
    <source>
        <dbReference type="EMBL" id="ADP84326.1"/>
    </source>
</evidence>
<dbReference type="KEGG" id="fri:FraEuI1c_6342"/>
<reference evidence="1 2" key="1">
    <citation type="submission" date="2010-10" db="EMBL/GenBank/DDBJ databases">
        <title>Complete sequence of Frankia sp. EuI1c.</title>
        <authorList>
            <consortium name="US DOE Joint Genome Institute"/>
            <person name="Lucas S."/>
            <person name="Copeland A."/>
            <person name="Lapidus A."/>
            <person name="Cheng J.-F."/>
            <person name="Bruce D."/>
            <person name="Goodwin L."/>
            <person name="Pitluck S."/>
            <person name="Chertkov O."/>
            <person name="Detter J.C."/>
            <person name="Han C."/>
            <person name="Tapia R."/>
            <person name="Land M."/>
            <person name="Hauser L."/>
            <person name="Jeffries C."/>
            <person name="Kyrpides N."/>
            <person name="Ivanova N."/>
            <person name="Mikhailova N."/>
            <person name="Beauchemin N."/>
            <person name="Sen A."/>
            <person name="Sur S.A."/>
            <person name="Gtari M."/>
            <person name="Wall L."/>
            <person name="Tisa L."/>
            <person name="Woyke T."/>
        </authorList>
    </citation>
    <scope>NUCLEOTIDE SEQUENCE [LARGE SCALE GENOMIC DNA]</scope>
    <source>
        <strain evidence="2">DSM 45817 / CECT 9037 / EuI1c</strain>
    </source>
</reference>
<dbReference type="EMBL" id="CP002299">
    <property type="protein sequence ID" value="ADP84326.1"/>
    <property type="molecule type" value="Genomic_DNA"/>
</dbReference>
<dbReference type="SUPFAM" id="SSF69635">
    <property type="entry name" value="Type III secretory system chaperone-like"/>
    <property type="match status" value="1"/>
</dbReference>
<dbReference type="RefSeq" id="WP_013427439.1">
    <property type="nucleotide sequence ID" value="NC_014666.1"/>
</dbReference>
<dbReference type="Gene3D" id="3.30.1460.10">
    <property type="match status" value="1"/>
</dbReference>
<dbReference type="InParanoid" id="E3J5U5"/>
<dbReference type="eggNOG" id="ENOG5031R9K">
    <property type="taxonomic scope" value="Bacteria"/>
</dbReference>
<accession>E3J5U5</accession>
<keyword evidence="2" id="KW-1185">Reference proteome</keyword>
<name>E3J5U5_PSEI1</name>
<proteinExistence type="predicted"/>
<dbReference type="Pfam" id="PF10722">
    <property type="entry name" value="YbjN"/>
    <property type="match status" value="1"/>
</dbReference>
<organism evidence="1 2">
    <name type="scientific">Pseudofrankia inefficax (strain DSM 45817 / CECT 9037 / DDB 130130 / EuI1c)</name>
    <name type="common">Frankia inefficax</name>
    <dbReference type="NCBI Taxonomy" id="298654"/>
    <lineage>
        <taxon>Bacteria</taxon>
        <taxon>Bacillati</taxon>
        <taxon>Actinomycetota</taxon>
        <taxon>Actinomycetes</taxon>
        <taxon>Frankiales</taxon>
        <taxon>Frankiaceae</taxon>
        <taxon>Pseudofrankia</taxon>
    </lineage>
</organism>
<evidence type="ECO:0000313" key="2">
    <source>
        <dbReference type="Proteomes" id="UP000002484"/>
    </source>
</evidence>